<dbReference type="InterPro" id="IPR008332">
    <property type="entry name" value="MethylG_MeTrfase_N"/>
</dbReference>
<evidence type="ECO:0000256" key="2">
    <source>
        <dbReference type="ARBA" id="ARBA00008711"/>
    </source>
</evidence>
<evidence type="ECO:0000313" key="12">
    <source>
        <dbReference type="Proteomes" id="UP000263094"/>
    </source>
</evidence>
<dbReference type="CDD" id="cd06445">
    <property type="entry name" value="ATase"/>
    <property type="match status" value="1"/>
</dbReference>
<dbReference type="InterPro" id="IPR036631">
    <property type="entry name" value="MGMT_N_sf"/>
</dbReference>
<keyword evidence="12" id="KW-1185">Reference proteome</keyword>
<dbReference type="InterPro" id="IPR036217">
    <property type="entry name" value="MethylDNA_cys_MeTrfase_DNAb"/>
</dbReference>
<dbReference type="GO" id="GO:0006307">
    <property type="term" value="P:DNA alkylation repair"/>
    <property type="evidence" value="ECO:0007669"/>
    <property type="project" value="UniProtKB-UniRule"/>
</dbReference>
<dbReference type="Pfam" id="PF02870">
    <property type="entry name" value="Methyltransf_1N"/>
    <property type="match status" value="1"/>
</dbReference>
<protein>
    <recommendedName>
        <fullName evidence="8">Methylated-DNA--protein-cysteine methyltransferase</fullName>
        <ecNumber evidence="8">2.1.1.63</ecNumber>
    </recommendedName>
    <alternativeName>
        <fullName evidence="8">6-O-methylguanine-DNA methyltransferase</fullName>
        <shortName evidence="8">MGMT</shortName>
    </alternativeName>
    <alternativeName>
        <fullName evidence="8">O-6-methylguanine-DNA-alkyltransferase</fullName>
    </alternativeName>
</protein>
<evidence type="ECO:0000256" key="5">
    <source>
        <dbReference type="ARBA" id="ARBA00022763"/>
    </source>
</evidence>
<evidence type="ECO:0000313" key="11">
    <source>
        <dbReference type="EMBL" id="RFU85051.1"/>
    </source>
</evidence>
<dbReference type="InterPro" id="IPR036388">
    <property type="entry name" value="WH-like_DNA-bd_sf"/>
</dbReference>
<dbReference type="GO" id="GO:0003908">
    <property type="term" value="F:methylated-DNA-[protein]-cysteine S-methyltransferase activity"/>
    <property type="evidence" value="ECO:0007669"/>
    <property type="project" value="UniProtKB-UniRule"/>
</dbReference>
<dbReference type="Gene3D" id="3.30.160.70">
    <property type="entry name" value="Methylated DNA-protein cysteine methyltransferase domain"/>
    <property type="match status" value="1"/>
</dbReference>
<evidence type="ECO:0000256" key="7">
    <source>
        <dbReference type="ARBA" id="ARBA00049348"/>
    </source>
</evidence>
<dbReference type="PANTHER" id="PTHR10815">
    <property type="entry name" value="METHYLATED-DNA--PROTEIN-CYSTEINE METHYLTRANSFERASE"/>
    <property type="match status" value="1"/>
</dbReference>
<keyword evidence="5 8" id="KW-0227">DNA damage</keyword>
<reference evidence="11 12" key="1">
    <citation type="submission" date="2018-08" db="EMBL/GenBank/DDBJ databases">
        <title>Isolation, diversity and antifungal activity of Actinobacteria from wheat.</title>
        <authorList>
            <person name="Han C."/>
        </authorList>
    </citation>
    <scope>NUCLEOTIDE SEQUENCE [LARGE SCALE GENOMIC DNA]</scope>
    <source>
        <strain evidence="11 12">NEAU-YY421</strain>
    </source>
</reference>
<evidence type="ECO:0000256" key="1">
    <source>
        <dbReference type="ARBA" id="ARBA00001286"/>
    </source>
</evidence>
<dbReference type="Pfam" id="PF01035">
    <property type="entry name" value="DNA_binding_1"/>
    <property type="match status" value="1"/>
</dbReference>
<dbReference type="GO" id="GO:0005737">
    <property type="term" value="C:cytoplasm"/>
    <property type="evidence" value="ECO:0007669"/>
    <property type="project" value="UniProtKB-SubCell"/>
</dbReference>
<evidence type="ECO:0000259" key="9">
    <source>
        <dbReference type="Pfam" id="PF01035"/>
    </source>
</evidence>
<organism evidence="11 12">
    <name type="scientific">Streptomyces triticagri</name>
    <dbReference type="NCBI Taxonomy" id="2293568"/>
    <lineage>
        <taxon>Bacteria</taxon>
        <taxon>Bacillati</taxon>
        <taxon>Actinomycetota</taxon>
        <taxon>Actinomycetes</taxon>
        <taxon>Kitasatosporales</taxon>
        <taxon>Streptomycetaceae</taxon>
        <taxon>Streptomyces</taxon>
    </lineage>
</organism>
<feature type="domain" description="Methylated-DNA-[protein]-cysteine S-methyltransferase DNA binding" evidence="9">
    <location>
        <begin position="84"/>
        <end position="166"/>
    </location>
</feature>
<dbReference type="SUPFAM" id="SSF53155">
    <property type="entry name" value="Methylated DNA-protein cysteine methyltransferase domain"/>
    <property type="match status" value="1"/>
</dbReference>
<dbReference type="FunFam" id="1.10.10.10:FF:000214">
    <property type="entry name" value="Methylated-DNA--protein-cysteine methyltransferase"/>
    <property type="match status" value="1"/>
</dbReference>
<keyword evidence="8" id="KW-0963">Cytoplasm</keyword>
<sequence length="171" mass="18012">MTTTRRSATYWMIVDSPLGELLLTGDGSGALASLSVPGQKGGLSPRPEWHRDPKAFRAATEQLAAYFAGELREFDLELRTHGTDFRERVWTALDTLPYGTTTSYGELAARIGAPRNAARAIGGAVGANPLLVVRPCHRVVGAGADALGGYAGGLPRKRQLLTLEGALPGGA</sequence>
<evidence type="ECO:0000256" key="6">
    <source>
        <dbReference type="ARBA" id="ARBA00023204"/>
    </source>
</evidence>
<dbReference type="SUPFAM" id="SSF46767">
    <property type="entry name" value="Methylated DNA-protein cysteine methyltransferase, C-terminal domain"/>
    <property type="match status" value="1"/>
</dbReference>
<keyword evidence="3 8" id="KW-0489">Methyltransferase</keyword>
<dbReference type="AlphaFoldDB" id="A0A372M2D6"/>
<gene>
    <name evidence="11" type="ORF">DY218_19445</name>
</gene>
<evidence type="ECO:0000259" key="10">
    <source>
        <dbReference type="Pfam" id="PF02870"/>
    </source>
</evidence>
<comment type="catalytic activity">
    <reaction evidence="7 8">
        <text>a 6-O-methyl-2'-deoxyguanosine in DNA + L-cysteinyl-[protein] = S-methyl-L-cysteinyl-[protein] + a 2'-deoxyguanosine in DNA</text>
        <dbReference type="Rhea" id="RHEA:24000"/>
        <dbReference type="Rhea" id="RHEA-COMP:10131"/>
        <dbReference type="Rhea" id="RHEA-COMP:10132"/>
        <dbReference type="Rhea" id="RHEA-COMP:11367"/>
        <dbReference type="Rhea" id="RHEA-COMP:11368"/>
        <dbReference type="ChEBI" id="CHEBI:29950"/>
        <dbReference type="ChEBI" id="CHEBI:82612"/>
        <dbReference type="ChEBI" id="CHEBI:85445"/>
        <dbReference type="ChEBI" id="CHEBI:85448"/>
        <dbReference type="EC" id="2.1.1.63"/>
    </reaction>
</comment>
<feature type="active site" description="Nucleophile; methyl group acceptor" evidence="8">
    <location>
        <position position="136"/>
    </location>
</feature>
<comment type="miscellaneous">
    <text evidence="8">This enzyme catalyzes only one turnover and therefore is not strictly catalytic. According to one definition, an enzyme is a biocatalyst that acts repeatedly and over many reaction cycles.</text>
</comment>
<name>A0A372M2D6_9ACTN</name>
<dbReference type="EC" id="2.1.1.63" evidence="8"/>
<feature type="domain" description="Methylguanine DNA methyltransferase ribonuclease-like" evidence="10">
    <location>
        <begin position="10"/>
        <end position="79"/>
    </location>
</feature>
<dbReference type="EMBL" id="QUAK01000105">
    <property type="protein sequence ID" value="RFU85051.1"/>
    <property type="molecule type" value="Genomic_DNA"/>
</dbReference>
<dbReference type="Proteomes" id="UP000263094">
    <property type="component" value="Unassembled WGS sequence"/>
</dbReference>
<dbReference type="HAMAP" id="MF_00772">
    <property type="entry name" value="OGT"/>
    <property type="match status" value="1"/>
</dbReference>
<comment type="caution">
    <text evidence="11">The sequence shown here is derived from an EMBL/GenBank/DDBJ whole genome shotgun (WGS) entry which is preliminary data.</text>
</comment>
<evidence type="ECO:0000256" key="8">
    <source>
        <dbReference type="HAMAP-Rule" id="MF_00772"/>
    </source>
</evidence>
<dbReference type="Gene3D" id="1.10.10.10">
    <property type="entry name" value="Winged helix-like DNA-binding domain superfamily/Winged helix DNA-binding domain"/>
    <property type="match status" value="1"/>
</dbReference>
<dbReference type="PANTHER" id="PTHR10815:SF5">
    <property type="entry name" value="METHYLATED-DNA--PROTEIN-CYSTEINE METHYLTRANSFERASE"/>
    <property type="match status" value="1"/>
</dbReference>
<keyword evidence="6 8" id="KW-0234">DNA repair</keyword>
<comment type="similarity">
    <text evidence="2 8">Belongs to the MGMT family.</text>
</comment>
<accession>A0A372M2D6</accession>
<comment type="function">
    <text evidence="8">Involved in the cellular defense against the biological effects of O6-methylguanine (O6-MeG) and O4-methylthymine (O4-MeT) in DNA. Repairs the methylated nucleobase in DNA by stoichiometrically transferring the methyl group to a cysteine residue in the enzyme. This is a suicide reaction: the enzyme is irreversibly inactivated.</text>
</comment>
<evidence type="ECO:0000256" key="4">
    <source>
        <dbReference type="ARBA" id="ARBA00022679"/>
    </source>
</evidence>
<dbReference type="InterPro" id="IPR023546">
    <property type="entry name" value="MGMT"/>
</dbReference>
<dbReference type="GO" id="GO:0032259">
    <property type="term" value="P:methylation"/>
    <property type="evidence" value="ECO:0007669"/>
    <property type="project" value="UniProtKB-KW"/>
</dbReference>
<evidence type="ECO:0000256" key="3">
    <source>
        <dbReference type="ARBA" id="ARBA00022603"/>
    </source>
</evidence>
<proteinExistence type="inferred from homology"/>
<keyword evidence="4 8" id="KW-0808">Transferase</keyword>
<dbReference type="InterPro" id="IPR014048">
    <property type="entry name" value="MethylDNA_cys_MeTrfase_DNA-bd"/>
</dbReference>
<comment type="subcellular location">
    <subcellularLocation>
        <location evidence="8">Cytoplasm</location>
    </subcellularLocation>
</comment>
<comment type="catalytic activity">
    <reaction evidence="1 8">
        <text>a 4-O-methyl-thymidine in DNA + L-cysteinyl-[protein] = a thymidine in DNA + S-methyl-L-cysteinyl-[protein]</text>
        <dbReference type="Rhea" id="RHEA:53428"/>
        <dbReference type="Rhea" id="RHEA-COMP:10131"/>
        <dbReference type="Rhea" id="RHEA-COMP:10132"/>
        <dbReference type="Rhea" id="RHEA-COMP:13555"/>
        <dbReference type="Rhea" id="RHEA-COMP:13556"/>
        <dbReference type="ChEBI" id="CHEBI:29950"/>
        <dbReference type="ChEBI" id="CHEBI:82612"/>
        <dbReference type="ChEBI" id="CHEBI:137386"/>
        <dbReference type="ChEBI" id="CHEBI:137387"/>
        <dbReference type="EC" id="2.1.1.63"/>
    </reaction>
</comment>
<dbReference type="NCBIfam" id="TIGR00589">
    <property type="entry name" value="ogt"/>
    <property type="match status" value="1"/>
</dbReference>
<dbReference type="OrthoDB" id="9802228at2"/>